<dbReference type="InterPro" id="IPR013525">
    <property type="entry name" value="ABC2_TM"/>
</dbReference>
<evidence type="ECO:0000256" key="4">
    <source>
        <dbReference type="ARBA" id="ARBA00022840"/>
    </source>
</evidence>
<sequence length="1729" mass="194742">MAFQPIRISANLSFLPIRLTWQGNAITDSDEGRSETIYVCKHCAMAESDGLRQFLVLLYKGLLFRKRHYIVTFFEIVVPILIASIPCIIKSESSSPSSMDADPRDANWINQTTYASFDPFTTVDKSFYFKMKTLDFLYAPSNGLTNPFMNDSMAMFKAKTDFQGQLTPKGFKTEEEMVNYYVHQKGDNSDYLTIGTVLKNFQDMFPKSLIYKIRYGGGHFGPKFSTNMKYRVNGPHEENDYSASYFLAWQSAVEETFIQKKATEHGKVTELKNFKIWMQKFPYPQRRDTKLVVKLTIITPWVLSYGYLIFVINLVRRIIEEKANRSKELLKMMGMTNFTYWASTFVNYFVWGFITIFIIAIIYKIPMRNATVFVKSMDFLLLLITLMLFMVSLTLSCMALSVFFNRATFGVTALLLIYVPSVSLLTTNFFLSDESQTKYFLLPGAYKVAICLLPQGALITAFYVISAYEAGGEGVQWNNLTEFLVAPNINMLRILLIMLLSCIIYTIIIWYFDAVWPWQPGVPKPFYFFLKKGCWCKRKKDVEESDVAERELSSGFFEEEPSDASKGVIMKNLSKEFHTGLTSKLAVNNVSLNIYEGQITALLGHNGAGKTTTINILTGLYAPTSGSALVNNLDILKEKNRIRRGLGVCPQHNVLYDSLTVEEHLRMYAAMKGIPWKNLESEVTPVLDILRLTDKRNVLAKNLSGGMMRKLNLGIALVGGSKILFLDEPTTGMDVEVKRSVWDALLELRRDRTIILTTHQMEEADTLGDRIAIMAGGEIQCYGSPMFLKNRFGIGYQLHIVKDESLDPEAMSSLITEHVPEATVTDETEDEVSFHLTPKTDSEFGTLFEKLEKKKAKFGVTVTTMEDVFLKIVEISGKKYGHVDQRVEEEETEDVYGDSSTSRLNESPMALYLASFSALIIKRFQYFKRHWSILVAQLVLPFILTCFCLSMIRSDIATFSTDFGALELDINTVYGNTDGFYYSDKPEVSALAEAYESVLESNAISAQNVSDPLEYVLEYGKKDIAKYLKNMLVGGTIDQDSNGNLNLTAWFNGEPYHAAPMSLLLMHTAMLQKVTNSGAIALTNAPLPERNRVTFKAPVMPRVVAVVFVPLTFAFLSASFALLPIHERATKAKLLQLMCGVPSALYWIAMFLWDFLVHCIVCILLIIPYAIFVHYAFFGMHSEAMGTALLLMLLYGLSSIPFSYLFSLLFKKGNTGFFAVIGTCVIIGSISIVMVTLLVAGDVFQDKSKIDTAIWVFRIFPTFSLTIGMSNLYGIAFDNALCESLSQETLAMSCNQSSIDQRNPIFGCCKDICKDDCKKFVYPITWNRHACGRDILALAITGLIYFALLLLVECFMNSYILRELKFRWSESHEGKCLPGDVVEDSDVLEEEERIHNLVAEKSGSGDEAMSVSELTKRYRPLCAVNQLTFGIHKQECFGLLGVNGAGKTTTFRMLTGDVRPSKGNAYIQDVSLRRSLKEFQSRLGYCPQFDALIDRLTGREMLFLFGRLRGLSESDLQAKVKKLIKTIGLEEDADKQTQFYSGGNKRKLSFAIALIGSPPLILLDEPTAGVDPMSRRKIWSILSQVRAKPNAAILLTTQSMEESEALCTRLGIMVNGRLRCLGSIQRLKSKFGQGYTVIVKVKSAKRNDVEFIKEIKTHVDCNLKAAKLKDEHQGILQYHVVDPSATLSSLFKFMSSMKEEFDLEDYLISDTSLEQVFLALASAQRVCSE</sequence>
<dbReference type="PROSITE" id="PS50893">
    <property type="entry name" value="ABC_TRANSPORTER_2"/>
    <property type="match status" value="2"/>
</dbReference>
<keyword evidence="4 9" id="KW-0067">ATP-binding</keyword>
<feature type="domain" description="ABC transporter" evidence="8">
    <location>
        <begin position="1409"/>
        <end position="1640"/>
    </location>
</feature>
<dbReference type="PANTHER" id="PTHR19229:SF250">
    <property type="entry name" value="ABC TRANSPORTER DOMAIN-CONTAINING PROTEIN-RELATED"/>
    <property type="match status" value="1"/>
</dbReference>
<evidence type="ECO:0000313" key="10">
    <source>
        <dbReference type="Proteomes" id="UP000499080"/>
    </source>
</evidence>
<keyword evidence="3" id="KW-0547">Nucleotide-binding</keyword>
<feature type="transmembrane region" description="Helical" evidence="7">
    <location>
        <begin position="1216"/>
        <end position="1240"/>
    </location>
</feature>
<dbReference type="OrthoDB" id="10255969at2759"/>
<dbReference type="Gene3D" id="3.40.50.300">
    <property type="entry name" value="P-loop containing nucleotide triphosphate hydrolases"/>
    <property type="match status" value="2"/>
</dbReference>
<reference evidence="9 10" key="1">
    <citation type="journal article" date="2019" name="Sci. Rep.">
        <title>Orb-weaving spider Araneus ventricosus genome elucidates the spidroin gene catalogue.</title>
        <authorList>
            <person name="Kono N."/>
            <person name="Nakamura H."/>
            <person name="Ohtoshi R."/>
            <person name="Moran D.A.P."/>
            <person name="Shinohara A."/>
            <person name="Yoshida Y."/>
            <person name="Fujiwara M."/>
            <person name="Mori M."/>
            <person name="Tomita M."/>
            <person name="Arakawa K."/>
        </authorList>
    </citation>
    <scope>NUCLEOTIDE SEQUENCE [LARGE SCALE GENOMIC DNA]</scope>
</reference>
<dbReference type="InterPro" id="IPR027417">
    <property type="entry name" value="P-loop_NTPase"/>
</dbReference>
<evidence type="ECO:0000256" key="3">
    <source>
        <dbReference type="ARBA" id="ARBA00022741"/>
    </source>
</evidence>
<dbReference type="Pfam" id="PF12698">
    <property type="entry name" value="ABC2_membrane_3"/>
    <property type="match status" value="2"/>
</dbReference>
<keyword evidence="2 7" id="KW-0812">Transmembrane</keyword>
<accession>A0A4Y2JYI1</accession>
<organism evidence="9 10">
    <name type="scientific">Araneus ventricosus</name>
    <name type="common">Orbweaver spider</name>
    <name type="synonym">Epeira ventricosa</name>
    <dbReference type="NCBI Taxonomy" id="182803"/>
    <lineage>
        <taxon>Eukaryota</taxon>
        <taxon>Metazoa</taxon>
        <taxon>Ecdysozoa</taxon>
        <taxon>Arthropoda</taxon>
        <taxon>Chelicerata</taxon>
        <taxon>Arachnida</taxon>
        <taxon>Araneae</taxon>
        <taxon>Araneomorphae</taxon>
        <taxon>Entelegynae</taxon>
        <taxon>Araneoidea</taxon>
        <taxon>Araneidae</taxon>
        <taxon>Araneus</taxon>
    </lineage>
</organism>
<protein>
    <submittedName>
        <fullName evidence="9">ATP-binding cassette sub-family A member 3</fullName>
    </submittedName>
</protein>
<dbReference type="SMART" id="SM00382">
    <property type="entry name" value="AAA"/>
    <property type="match status" value="2"/>
</dbReference>
<dbReference type="InterPro" id="IPR017871">
    <property type="entry name" value="ABC_transporter-like_CS"/>
</dbReference>
<evidence type="ECO:0000313" key="9">
    <source>
        <dbReference type="EMBL" id="GBM94558.1"/>
    </source>
</evidence>
<feature type="transmembrane region" description="Helical" evidence="7">
    <location>
        <begin position="1252"/>
        <end position="1276"/>
    </location>
</feature>
<feature type="transmembrane region" description="Helical" evidence="7">
    <location>
        <begin position="931"/>
        <end position="952"/>
    </location>
</feature>
<dbReference type="Pfam" id="PF23321">
    <property type="entry name" value="R1_ABCA1"/>
    <property type="match status" value="1"/>
</dbReference>
<feature type="transmembrane region" description="Helical" evidence="7">
    <location>
        <begin position="1132"/>
        <end position="1149"/>
    </location>
</feature>
<comment type="caution">
    <text evidence="9">The sequence shown here is derived from an EMBL/GenBank/DDBJ whole genome shotgun (WGS) entry which is preliminary data.</text>
</comment>
<keyword evidence="10" id="KW-1185">Reference proteome</keyword>
<dbReference type="GO" id="GO:0140359">
    <property type="term" value="F:ABC-type transporter activity"/>
    <property type="evidence" value="ECO:0007669"/>
    <property type="project" value="InterPro"/>
</dbReference>
<feature type="transmembrane region" description="Helical" evidence="7">
    <location>
        <begin position="409"/>
        <end position="431"/>
    </location>
</feature>
<feature type="transmembrane region" description="Helical" evidence="7">
    <location>
        <begin position="379"/>
        <end position="403"/>
    </location>
</feature>
<feature type="transmembrane region" description="Helical" evidence="7">
    <location>
        <begin position="1335"/>
        <end position="1361"/>
    </location>
</feature>
<evidence type="ECO:0000256" key="7">
    <source>
        <dbReference type="SAM" id="Phobius"/>
    </source>
</evidence>
<dbReference type="GO" id="GO:0005524">
    <property type="term" value="F:ATP binding"/>
    <property type="evidence" value="ECO:0007669"/>
    <property type="project" value="UniProtKB-KW"/>
</dbReference>
<dbReference type="InterPro" id="IPR003439">
    <property type="entry name" value="ABC_transporter-like_ATP-bd"/>
</dbReference>
<keyword evidence="6 7" id="KW-0472">Membrane</keyword>
<dbReference type="SUPFAM" id="SSF52540">
    <property type="entry name" value="P-loop containing nucleoside triphosphate hydrolases"/>
    <property type="match status" value="2"/>
</dbReference>
<feature type="transmembrane region" description="Helical" evidence="7">
    <location>
        <begin position="339"/>
        <end position="363"/>
    </location>
</feature>
<dbReference type="GO" id="GO:0016887">
    <property type="term" value="F:ATP hydrolysis activity"/>
    <property type="evidence" value="ECO:0007669"/>
    <property type="project" value="InterPro"/>
</dbReference>
<dbReference type="GO" id="GO:0005319">
    <property type="term" value="F:lipid transporter activity"/>
    <property type="evidence" value="ECO:0007669"/>
    <property type="project" value="TreeGrafter"/>
</dbReference>
<dbReference type="FunFam" id="3.40.50.300:FF:002470">
    <property type="entry name" value="ABC transporter, putative"/>
    <property type="match status" value="1"/>
</dbReference>
<comment type="subcellular location">
    <subcellularLocation>
        <location evidence="1">Membrane</location>
        <topology evidence="1">Multi-pass membrane protein</topology>
    </subcellularLocation>
</comment>
<dbReference type="PANTHER" id="PTHR19229">
    <property type="entry name" value="ATP-BINDING CASSETTE TRANSPORTER SUBFAMILY A ABCA"/>
    <property type="match status" value="1"/>
</dbReference>
<feature type="domain" description="ABC transporter" evidence="8">
    <location>
        <begin position="568"/>
        <end position="801"/>
    </location>
</feature>
<dbReference type="InterPro" id="IPR026082">
    <property type="entry name" value="ABCA"/>
</dbReference>
<keyword evidence="5 7" id="KW-1133">Transmembrane helix</keyword>
<evidence type="ECO:0000256" key="2">
    <source>
        <dbReference type="ARBA" id="ARBA00022692"/>
    </source>
</evidence>
<dbReference type="Proteomes" id="UP000499080">
    <property type="component" value="Unassembled WGS sequence"/>
</dbReference>
<dbReference type="FunFam" id="3.40.50.300:FF:000933">
    <property type="entry name" value="ABC transporter A family member 7"/>
    <property type="match status" value="1"/>
</dbReference>
<evidence type="ECO:0000259" key="8">
    <source>
        <dbReference type="PROSITE" id="PS50893"/>
    </source>
</evidence>
<evidence type="ECO:0000256" key="1">
    <source>
        <dbReference type="ARBA" id="ARBA00004141"/>
    </source>
</evidence>
<feature type="transmembrane region" description="Helical" evidence="7">
    <location>
        <begin position="452"/>
        <end position="471"/>
    </location>
</feature>
<proteinExistence type="predicted"/>
<gene>
    <name evidence="9" type="primary">Abca3_7</name>
    <name evidence="9" type="ORF">AVEN_250339_1</name>
</gene>
<feature type="transmembrane region" description="Helical" evidence="7">
    <location>
        <begin position="1103"/>
        <end position="1125"/>
    </location>
</feature>
<dbReference type="EMBL" id="BGPR01003980">
    <property type="protein sequence ID" value="GBM94558.1"/>
    <property type="molecule type" value="Genomic_DNA"/>
</dbReference>
<dbReference type="GO" id="GO:0016020">
    <property type="term" value="C:membrane"/>
    <property type="evidence" value="ECO:0007669"/>
    <property type="project" value="UniProtKB-SubCell"/>
</dbReference>
<evidence type="ECO:0000256" key="6">
    <source>
        <dbReference type="ARBA" id="ARBA00023136"/>
    </source>
</evidence>
<dbReference type="InterPro" id="IPR056264">
    <property type="entry name" value="R2_ABCA1-4-like"/>
</dbReference>
<dbReference type="InterPro" id="IPR003593">
    <property type="entry name" value="AAA+_ATPase"/>
</dbReference>
<name>A0A4Y2JYI1_ARAVE</name>
<evidence type="ECO:0000256" key="5">
    <source>
        <dbReference type="ARBA" id="ARBA00022989"/>
    </source>
</evidence>
<feature type="transmembrane region" description="Helical" evidence="7">
    <location>
        <begin position="1155"/>
        <end position="1177"/>
    </location>
</feature>
<dbReference type="PROSITE" id="PS00211">
    <property type="entry name" value="ABC_TRANSPORTER_1"/>
    <property type="match status" value="2"/>
</dbReference>
<feature type="transmembrane region" description="Helical" evidence="7">
    <location>
        <begin position="1189"/>
        <end position="1210"/>
    </location>
</feature>
<feature type="transmembrane region" description="Helical" evidence="7">
    <location>
        <begin position="491"/>
        <end position="512"/>
    </location>
</feature>
<dbReference type="CDD" id="cd03263">
    <property type="entry name" value="ABC_subfamily_A"/>
    <property type="match status" value="2"/>
</dbReference>
<feature type="transmembrane region" description="Helical" evidence="7">
    <location>
        <begin position="295"/>
        <end position="319"/>
    </location>
</feature>
<dbReference type="Pfam" id="PF00005">
    <property type="entry name" value="ABC_tran"/>
    <property type="match status" value="2"/>
</dbReference>